<reference evidence="1" key="1">
    <citation type="submission" date="2014-09" db="EMBL/GenBank/DDBJ databases">
        <authorList>
            <person name="Magalhaes I.L.F."/>
            <person name="Oliveira U."/>
            <person name="Santos F.R."/>
            <person name="Vidigal T.H.D.A."/>
            <person name="Brescovit A.D."/>
            <person name="Santos A.J."/>
        </authorList>
    </citation>
    <scope>NUCLEOTIDE SEQUENCE</scope>
    <source>
        <tissue evidence="1">Shoot tissue taken approximately 20 cm above the soil surface</tissue>
    </source>
</reference>
<protein>
    <submittedName>
        <fullName evidence="1">Uncharacterized protein</fullName>
    </submittedName>
</protein>
<organism evidence="1">
    <name type="scientific">Arundo donax</name>
    <name type="common">Giant reed</name>
    <name type="synonym">Donax arundinaceus</name>
    <dbReference type="NCBI Taxonomy" id="35708"/>
    <lineage>
        <taxon>Eukaryota</taxon>
        <taxon>Viridiplantae</taxon>
        <taxon>Streptophyta</taxon>
        <taxon>Embryophyta</taxon>
        <taxon>Tracheophyta</taxon>
        <taxon>Spermatophyta</taxon>
        <taxon>Magnoliopsida</taxon>
        <taxon>Liliopsida</taxon>
        <taxon>Poales</taxon>
        <taxon>Poaceae</taxon>
        <taxon>PACMAD clade</taxon>
        <taxon>Arundinoideae</taxon>
        <taxon>Arundineae</taxon>
        <taxon>Arundo</taxon>
    </lineage>
</organism>
<proteinExistence type="predicted"/>
<dbReference type="AlphaFoldDB" id="A0A0A9F694"/>
<evidence type="ECO:0000313" key="1">
    <source>
        <dbReference type="EMBL" id="JAE06724.1"/>
    </source>
</evidence>
<sequence length="73" mass="8485">MEIDLSFAEQAPPRPPPSKPFAYILHKTSAFFGPKQHLTHKTVRLSITHREDTYQHFHDHKGCRDRSKPSTTM</sequence>
<accession>A0A0A9F694</accession>
<reference evidence="1" key="2">
    <citation type="journal article" date="2015" name="Data Brief">
        <title>Shoot transcriptome of the giant reed, Arundo donax.</title>
        <authorList>
            <person name="Barrero R.A."/>
            <person name="Guerrero F.D."/>
            <person name="Moolhuijzen P."/>
            <person name="Goolsby J.A."/>
            <person name="Tidwell J."/>
            <person name="Bellgard S.E."/>
            <person name="Bellgard M.I."/>
        </authorList>
    </citation>
    <scope>NUCLEOTIDE SEQUENCE</scope>
    <source>
        <tissue evidence="1">Shoot tissue taken approximately 20 cm above the soil surface</tissue>
    </source>
</reference>
<dbReference type="EMBL" id="GBRH01191172">
    <property type="protein sequence ID" value="JAE06724.1"/>
    <property type="molecule type" value="Transcribed_RNA"/>
</dbReference>
<name>A0A0A9F694_ARUDO</name>